<feature type="chain" id="PRO_5045832867" description="Curli production assembly/transport component CsgG" evidence="1">
    <location>
        <begin position="22"/>
        <end position="261"/>
    </location>
</feature>
<protein>
    <recommendedName>
        <fullName evidence="4">Curli production assembly/transport component CsgG</fullName>
    </recommendedName>
</protein>
<organism evidence="2 3">
    <name type="scientific">Aquimarina addita</name>
    <dbReference type="NCBI Taxonomy" id="870485"/>
    <lineage>
        <taxon>Bacteria</taxon>
        <taxon>Pseudomonadati</taxon>
        <taxon>Bacteroidota</taxon>
        <taxon>Flavobacteriia</taxon>
        <taxon>Flavobacteriales</taxon>
        <taxon>Flavobacteriaceae</taxon>
        <taxon>Aquimarina</taxon>
    </lineage>
</organism>
<gene>
    <name evidence="2" type="ORF">GCM10022393_37110</name>
</gene>
<evidence type="ECO:0008006" key="4">
    <source>
        <dbReference type="Google" id="ProtNLM"/>
    </source>
</evidence>
<keyword evidence="3" id="KW-1185">Reference proteome</keyword>
<reference evidence="3" key="1">
    <citation type="journal article" date="2019" name="Int. J. Syst. Evol. Microbiol.">
        <title>The Global Catalogue of Microorganisms (GCM) 10K type strain sequencing project: providing services to taxonomists for standard genome sequencing and annotation.</title>
        <authorList>
            <consortium name="The Broad Institute Genomics Platform"/>
            <consortium name="The Broad Institute Genome Sequencing Center for Infectious Disease"/>
            <person name="Wu L."/>
            <person name="Ma J."/>
        </authorList>
    </citation>
    <scope>NUCLEOTIDE SEQUENCE [LARGE SCALE GENOMIC DNA]</scope>
    <source>
        <strain evidence="3">JCM 17106</strain>
    </source>
</reference>
<evidence type="ECO:0000313" key="2">
    <source>
        <dbReference type="EMBL" id="GAA3519486.1"/>
    </source>
</evidence>
<dbReference type="Proteomes" id="UP001500459">
    <property type="component" value="Unassembled WGS sequence"/>
</dbReference>
<proteinExistence type="predicted"/>
<comment type="caution">
    <text evidence="2">The sequence shown here is derived from an EMBL/GenBank/DDBJ whole genome shotgun (WGS) entry which is preliminary data.</text>
</comment>
<dbReference type="EMBL" id="BAABCW010000021">
    <property type="protein sequence ID" value="GAA3519486.1"/>
    <property type="molecule type" value="Genomic_DNA"/>
</dbReference>
<evidence type="ECO:0000256" key="1">
    <source>
        <dbReference type="SAM" id="SignalP"/>
    </source>
</evidence>
<sequence length="261" mass="29109">MKKITYILSIFLIFISNPIAAKEHAEPIKKLLTDYISAINSLGKTGEKEDVLSLFSKDYTGNTTYVRLSGSIIKNSYNKNDISIQLDDIVADNYRFNLSLDKIAHTIQKEKAGTISALVSFESSIDNKIAEKGTMIINIVGASGRDGIWRIVQNNMVRVSEEKEIGDCVCYVYGKGSTKFVTETYFPAGVEYSHKLESFNITTKGDIRTIKTNDKEFSWNVPSKELSSKGVVIGKASMVKEAIQLAIKDMHKDYCVNVSFN</sequence>
<feature type="signal peptide" evidence="1">
    <location>
        <begin position="1"/>
        <end position="21"/>
    </location>
</feature>
<name>A0ABP6UT50_9FLAO</name>
<evidence type="ECO:0000313" key="3">
    <source>
        <dbReference type="Proteomes" id="UP001500459"/>
    </source>
</evidence>
<accession>A0ABP6UT50</accession>
<keyword evidence="1" id="KW-0732">Signal</keyword>
<dbReference type="RefSeq" id="WP_344930003.1">
    <property type="nucleotide sequence ID" value="NZ_BAABCW010000021.1"/>
</dbReference>